<sequence length="162" mass="18577">MAELRVRLPVDAWVGQRPFVPRSVSLFPLKIPSERKHQKEGPADQQEQASVGYLKPTASGYGGYTVKAELGVRLPVDALVERRRVFFGTVCLFSLNIPSQRKYQKEDRRASVGYRKPISFYSRSNFEAKKVPELRQKSIGEVLETHSQWIRPLYWDKAELGV</sequence>
<evidence type="ECO:0000313" key="2">
    <source>
        <dbReference type="Proteomes" id="UP001221757"/>
    </source>
</evidence>
<organism evidence="1 2">
    <name type="scientific">Mycena rosella</name>
    <name type="common">Pink bonnet</name>
    <name type="synonym">Agaricus rosellus</name>
    <dbReference type="NCBI Taxonomy" id="1033263"/>
    <lineage>
        <taxon>Eukaryota</taxon>
        <taxon>Fungi</taxon>
        <taxon>Dikarya</taxon>
        <taxon>Basidiomycota</taxon>
        <taxon>Agaricomycotina</taxon>
        <taxon>Agaricomycetes</taxon>
        <taxon>Agaricomycetidae</taxon>
        <taxon>Agaricales</taxon>
        <taxon>Marasmiineae</taxon>
        <taxon>Mycenaceae</taxon>
        <taxon>Mycena</taxon>
    </lineage>
</organism>
<protein>
    <submittedName>
        <fullName evidence="1">Uncharacterized protein</fullName>
    </submittedName>
</protein>
<proteinExistence type="predicted"/>
<name>A0AAD7CXT7_MYCRO</name>
<gene>
    <name evidence="1" type="ORF">B0H17DRAFT_1183956</name>
</gene>
<comment type="caution">
    <text evidence="1">The sequence shown here is derived from an EMBL/GenBank/DDBJ whole genome shotgun (WGS) entry which is preliminary data.</text>
</comment>
<dbReference type="AlphaFoldDB" id="A0AAD7CXT7"/>
<evidence type="ECO:0000313" key="1">
    <source>
        <dbReference type="EMBL" id="KAJ7668957.1"/>
    </source>
</evidence>
<dbReference type="EMBL" id="JARKIE010000191">
    <property type="protein sequence ID" value="KAJ7668957.1"/>
    <property type="molecule type" value="Genomic_DNA"/>
</dbReference>
<keyword evidence="2" id="KW-1185">Reference proteome</keyword>
<reference evidence="1" key="1">
    <citation type="submission" date="2023-03" db="EMBL/GenBank/DDBJ databases">
        <title>Massive genome expansion in bonnet fungi (Mycena s.s.) driven by repeated elements and novel gene families across ecological guilds.</title>
        <authorList>
            <consortium name="Lawrence Berkeley National Laboratory"/>
            <person name="Harder C.B."/>
            <person name="Miyauchi S."/>
            <person name="Viragh M."/>
            <person name="Kuo A."/>
            <person name="Thoen E."/>
            <person name="Andreopoulos B."/>
            <person name="Lu D."/>
            <person name="Skrede I."/>
            <person name="Drula E."/>
            <person name="Henrissat B."/>
            <person name="Morin E."/>
            <person name="Kohler A."/>
            <person name="Barry K."/>
            <person name="LaButti K."/>
            <person name="Morin E."/>
            <person name="Salamov A."/>
            <person name="Lipzen A."/>
            <person name="Mereny Z."/>
            <person name="Hegedus B."/>
            <person name="Baldrian P."/>
            <person name="Stursova M."/>
            <person name="Weitz H."/>
            <person name="Taylor A."/>
            <person name="Grigoriev I.V."/>
            <person name="Nagy L.G."/>
            <person name="Martin F."/>
            <person name="Kauserud H."/>
        </authorList>
    </citation>
    <scope>NUCLEOTIDE SEQUENCE</scope>
    <source>
        <strain evidence="1">CBHHK067</strain>
    </source>
</reference>
<accession>A0AAD7CXT7</accession>
<dbReference type="Proteomes" id="UP001221757">
    <property type="component" value="Unassembled WGS sequence"/>
</dbReference>